<feature type="domain" description="AGC-kinase C-terminal" evidence="11">
    <location>
        <begin position="1205"/>
        <end position="1260"/>
    </location>
</feature>
<organism evidence="12">
    <name type="scientific">Tetraselmis sp. GSL018</name>
    <dbReference type="NCBI Taxonomy" id="582737"/>
    <lineage>
        <taxon>Eukaryota</taxon>
        <taxon>Viridiplantae</taxon>
        <taxon>Chlorophyta</taxon>
        <taxon>core chlorophytes</taxon>
        <taxon>Chlorodendrophyceae</taxon>
        <taxon>Chlorodendrales</taxon>
        <taxon>Chlorodendraceae</taxon>
        <taxon>Tetraselmis</taxon>
    </lineage>
</organism>
<evidence type="ECO:0000256" key="5">
    <source>
        <dbReference type="ARBA" id="ARBA00022777"/>
    </source>
</evidence>
<feature type="compositionally biased region" description="Polar residues" evidence="9">
    <location>
        <begin position="674"/>
        <end position="709"/>
    </location>
</feature>
<comment type="catalytic activity">
    <reaction evidence="8">
        <text>L-seryl-[protein] + ATP = O-phospho-L-seryl-[protein] + ADP + H(+)</text>
        <dbReference type="Rhea" id="RHEA:17989"/>
        <dbReference type="Rhea" id="RHEA-COMP:9863"/>
        <dbReference type="Rhea" id="RHEA-COMP:11604"/>
        <dbReference type="ChEBI" id="CHEBI:15378"/>
        <dbReference type="ChEBI" id="CHEBI:29999"/>
        <dbReference type="ChEBI" id="CHEBI:30616"/>
        <dbReference type="ChEBI" id="CHEBI:83421"/>
        <dbReference type="ChEBI" id="CHEBI:456216"/>
        <dbReference type="EC" id="2.7.11.1"/>
    </reaction>
</comment>
<feature type="region of interest" description="Disordered" evidence="9">
    <location>
        <begin position="1262"/>
        <end position="1319"/>
    </location>
</feature>
<feature type="region of interest" description="Disordered" evidence="9">
    <location>
        <begin position="24"/>
        <end position="93"/>
    </location>
</feature>
<reference evidence="12" key="1">
    <citation type="submission" date="2014-05" db="EMBL/GenBank/DDBJ databases">
        <title>The transcriptome of the halophilic microalga Tetraselmis sp. GSL018 isolated from the Great Salt Lake, Utah.</title>
        <authorList>
            <person name="Jinkerson R.E."/>
            <person name="D'Adamo S."/>
            <person name="Posewitz M.C."/>
        </authorList>
    </citation>
    <scope>NUCLEOTIDE SEQUENCE</scope>
    <source>
        <strain evidence="12">GSL018</strain>
    </source>
</reference>
<keyword evidence="3" id="KW-0808">Transferase</keyword>
<feature type="region of interest" description="Disordered" evidence="9">
    <location>
        <begin position="318"/>
        <end position="358"/>
    </location>
</feature>
<evidence type="ECO:0000259" key="10">
    <source>
        <dbReference type="PROSITE" id="PS50011"/>
    </source>
</evidence>
<dbReference type="FunFam" id="3.30.200.20:FF:000550">
    <property type="entry name" value="Serine/threonine-protein kinase greatwall"/>
    <property type="match status" value="1"/>
</dbReference>
<dbReference type="GO" id="GO:0035556">
    <property type="term" value="P:intracellular signal transduction"/>
    <property type="evidence" value="ECO:0007669"/>
    <property type="project" value="TreeGrafter"/>
</dbReference>
<sequence length="1436" mass="157477">MEFKKTGSAKNSLDGARELSPGLFSVMRDSLSGSNSRRTSVTGDSTPTGRSTRAESFVPELKPIITSKRLERKGSGKSWKADNRSTGKRSWLRRGTKELGKNFQFQALFGALEGLEEDRLNTVQGSSQLVDFAGASSPKGSTPPSTQGDSHLQESFEAAKYQVDKDLVKCRQEFHKLLKAVSEPSARDFYQGLIGILGRCLGMDTEEFKSKVLSIVDELEDLRRTCQDNNLRGSATNLLFILAKCSRLAVPLSRASYVCPSYLQTSFSGKRIRRRLSGGLDTPQATKQLDDIESVPRSKSLPADRFYQELSEIQDLRSVTEPHQGDNISPASPHVSSTWQKGPGTKAWKGSKKGKGHGRRLKEIFKPKPSRFKQHEVNAAGVAVAQDDDIRTPEPVCLNEDMLYAGSSGASKKKGFLAGLGTKLRDSLSGKKPMQRRGVKSSKRNVRSSPDQLYSPRSTITDSSPKRELVFRRHSSSATMSGSPPPGIRRTVSRSSSAASETSAKSRSPPSAMDGSDGEAATDARDRGPRCSPDSDQRSPHTKQVSFGIADGPKPKTSTQTVAHKSPKPTILIEEVDAKDYSTPSPASNRSRDAAGGSARRRSWVPFRLGFGKDSPRSEGTPKTPGGSATRTWSSTPKRAAGPNTLSSDGEGPIIGVFALDMGGSRGGWPEATSGRTDSPPSCLSSIQGEGTGTQGELSTTYESPQETTSNLEFQGMSSQSHHCEGSGRLQYEVCRICENRVPCCILKDHSLECQKIEESDCNTELLSLLPSVDARLMRLANMLEAAPSGHDPDVLEIARVARSAAALQPDGTALPLERCKMCYDDLINMLKTGTYNRTMEIRVDALGRRIAHHVELKAKDLEHSLGTIDVDVAEQSSSTPTSGQISMSIEDFEIIDTVSRGAYGRVYLARKKSTSDLYAIKVMRKIDLVRKNMVESVKNERNILATTNNPFVVRFYYSFQSQTNLYIVMEYVAGGDCFSILRSISFLEEEVARVYIAETVLALEYCHAQGIIHRDLKPDNLLISKEGHIKLTDFGLSFQGLVDQASDLNTANPCIPQRMMSLDNSSYSETSDTGDAVPRRRPSLQLPQNLTAQEEKHRAIGTPDYMAPELLLGTGHTPALDWWSLGCILFQFVMGYPPFSAESPQKIFENVLDRKINWDGNDVYISDDCRDLVEKLLVLDPEQRLGARGATEIKLHRWFSNGSNPIDWHTLAQQKLESPFVPQLANDRDTTYFHSKPVSQQSMVHDLTWDSPRTEASGEFIASTSRAHDWPRPSILSRSESQRSSPGFQRQTEEGNAGGDSLKRFPSSVMDERSRSGSLHLCHSPCSPPEGSMRASNSLSSFARVAENDCIMAPEDPNYLQAPPLDDDANGAEAQHPSFENFSYRNLGNLAARNETIHDLLIRSGSIPDGSAAEGFTSVPDFGSHLRPTLSTDTV</sequence>
<feature type="compositionally biased region" description="Polar residues" evidence="9">
    <location>
        <begin position="627"/>
        <end position="637"/>
    </location>
</feature>
<dbReference type="InterPro" id="IPR050236">
    <property type="entry name" value="Ser_Thr_kinase_AGC"/>
</dbReference>
<evidence type="ECO:0000256" key="2">
    <source>
        <dbReference type="ARBA" id="ARBA00022527"/>
    </source>
</evidence>
<dbReference type="Pfam" id="PF26031">
    <property type="entry name" value="IREH1"/>
    <property type="match status" value="1"/>
</dbReference>
<dbReference type="CDD" id="cd05579">
    <property type="entry name" value="STKc_MAST_like"/>
    <property type="match status" value="1"/>
</dbReference>
<feature type="compositionally biased region" description="Basic and acidic residues" evidence="9">
    <location>
        <begin position="522"/>
        <end position="539"/>
    </location>
</feature>
<evidence type="ECO:0000259" key="11">
    <source>
        <dbReference type="PROSITE" id="PS51285"/>
    </source>
</evidence>
<keyword evidence="2" id="KW-0723">Serine/threonine-protein kinase</keyword>
<feature type="region of interest" description="Disordered" evidence="9">
    <location>
        <begin position="424"/>
        <end position="709"/>
    </location>
</feature>
<protein>
    <recommendedName>
        <fullName evidence="1">non-specific serine/threonine protein kinase</fullName>
        <ecNumber evidence="1">2.7.11.1</ecNumber>
    </recommendedName>
</protein>
<feature type="region of interest" description="Disordered" evidence="9">
    <location>
        <begin position="131"/>
        <end position="151"/>
    </location>
</feature>
<keyword evidence="5 12" id="KW-0418">Kinase</keyword>
<dbReference type="EC" id="2.7.11.1" evidence="1"/>
<feature type="compositionally biased region" description="Polar residues" evidence="9">
    <location>
        <begin position="1065"/>
        <end position="1074"/>
    </location>
</feature>
<feature type="compositionally biased region" description="Basic and acidic residues" evidence="9">
    <location>
        <begin position="68"/>
        <end position="85"/>
    </location>
</feature>
<evidence type="ECO:0000313" key="12">
    <source>
        <dbReference type="EMBL" id="JAC69594.1"/>
    </source>
</evidence>
<evidence type="ECO:0000256" key="3">
    <source>
        <dbReference type="ARBA" id="ARBA00022679"/>
    </source>
</evidence>
<dbReference type="GO" id="GO:0005524">
    <property type="term" value="F:ATP binding"/>
    <property type="evidence" value="ECO:0007669"/>
    <property type="project" value="UniProtKB-KW"/>
</dbReference>
<proteinExistence type="predicted"/>
<feature type="compositionally biased region" description="Polar residues" evidence="9">
    <location>
        <begin position="447"/>
        <end position="463"/>
    </location>
</feature>
<evidence type="ECO:0000256" key="4">
    <source>
        <dbReference type="ARBA" id="ARBA00022741"/>
    </source>
</evidence>
<dbReference type="PROSITE" id="PS50011">
    <property type="entry name" value="PROTEIN_KINASE_DOM"/>
    <property type="match status" value="1"/>
</dbReference>
<comment type="catalytic activity">
    <reaction evidence="7">
        <text>L-threonyl-[protein] + ATP = O-phospho-L-threonyl-[protein] + ADP + H(+)</text>
        <dbReference type="Rhea" id="RHEA:46608"/>
        <dbReference type="Rhea" id="RHEA-COMP:11060"/>
        <dbReference type="Rhea" id="RHEA-COMP:11605"/>
        <dbReference type="ChEBI" id="CHEBI:15378"/>
        <dbReference type="ChEBI" id="CHEBI:30013"/>
        <dbReference type="ChEBI" id="CHEBI:30616"/>
        <dbReference type="ChEBI" id="CHEBI:61977"/>
        <dbReference type="ChEBI" id="CHEBI:456216"/>
        <dbReference type="EC" id="2.7.11.1"/>
    </reaction>
</comment>
<feature type="compositionally biased region" description="Low complexity" evidence="9">
    <location>
        <begin position="1275"/>
        <end position="1286"/>
    </location>
</feature>
<dbReference type="PROSITE" id="PS00108">
    <property type="entry name" value="PROTEIN_KINASE_ST"/>
    <property type="match status" value="1"/>
</dbReference>
<dbReference type="InterPro" id="IPR011009">
    <property type="entry name" value="Kinase-like_dom_sf"/>
</dbReference>
<dbReference type="Pfam" id="PF00069">
    <property type="entry name" value="Pkinase"/>
    <property type="match status" value="2"/>
</dbReference>
<dbReference type="EMBL" id="GBEZ01016677">
    <property type="protein sequence ID" value="JAC69594.1"/>
    <property type="molecule type" value="Transcribed_RNA"/>
</dbReference>
<dbReference type="PANTHER" id="PTHR24356:SF1">
    <property type="entry name" value="SERINE_THREONINE-PROTEIN KINASE GREATWALL"/>
    <property type="match status" value="1"/>
</dbReference>
<evidence type="ECO:0000256" key="1">
    <source>
        <dbReference type="ARBA" id="ARBA00012513"/>
    </source>
</evidence>
<dbReference type="GO" id="GO:0004674">
    <property type="term" value="F:protein serine/threonine kinase activity"/>
    <property type="evidence" value="ECO:0007669"/>
    <property type="project" value="UniProtKB-KW"/>
</dbReference>
<dbReference type="Gene3D" id="3.30.200.20">
    <property type="entry name" value="Phosphorylase Kinase, domain 1"/>
    <property type="match status" value="2"/>
</dbReference>
<evidence type="ECO:0000256" key="6">
    <source>
        <dbReference type="ARBA" id="ARBA00022840"/>
    </source>
</evidence>
<evidence type="ECO:0000256" key="8">
    <source>
        <dbReference type="ARBA" id="ARBA00048679"/>
    </source>
</evidence>
<name>A0A061RFN5_9CHLO</name>
<keyword evidence="6" id="KW-0067">ATP-binding</keyword>
<dbReference type="SUPFAM" id="SSF56112">
    <property type="entry name" value="Protein kinase-like (PK-like)"/>
    <property type="match status" value="1"/>
</dbReference>
<evidence type="ECO:0000256" key="7">
    <source>
        <dbReference type="ARBA" id="ARBA00047899"/>
    </source>
</evidence>
<accession>A0A061RFN5</accession>
<dbReference type="InterPro" id="IPR000719">
    <property type="entry name" value="Prot_kinase_dom"/>
</dbReference>
<feature type="compositionally biased region" description="Basic residues" evidence="9">
    <location>
        <begin position="433"/>
        <end position="446"/>
    </location>
</feature>
<feature type="compositionally biased region" description="Low complexity" evidence="9">
    <location>
        <begin position="489"/>
        <end position="508"/>
    </location>
</feature>
<dbReference type="PROSITE" id="PS51285">
    <property type="entry name" value="AGC_KINASE_CTER"/>
    <property type="match status" value="1"/>
</dbReference>
<dbReference type="Gene3D" id="1.10.510.10">
    <property type="entry name" value="Transferase(Phosphotransferase) domain 1"/>
    <property type="match status" value="2"/>
</dbReference>
<feature type="compositionally biased region" description="Polar residues" evidence="9">
    <location>
        <begin position="326"/>
        <end position="340"/>
    </location>
</feature>
<feature type="compositionally biased region" description="Polar residues" evidence="9">
    <location>
        <begin position="31"/>
        <end position="51"/>
    </location>
</feature>
<gene>
    <name evidence="12" type="ORF">TSPGSL018_6007</name>
</gene>
<dbReference type="PANTHER" id="PTHR24356">
    <property type="entry name" value="SERINE/THREONINE-PROTEIN KINASE"/>
    <property type="match status" value="1"/>
</dbReference>
<feature type="compositionally biased region" description="Basic residues" evidence="9">
    <location>
        <begin position="349"/>
        <end position="358"/>
    </location>
</feature>
<dbReference type="InterPro" id="IPR000961">
    <property type="entry name" value="AGC-kinase_C"/>
</dbReference>
<keyword evidence="4" id="KW-0547">Nucleotide-binding</keyword>
<dbReference type="InterPro" id="IPR008271">
    <property type="entry name" value="Ser/Thr_kinase_AS"/>
</dbReference>
<feature type="region of interest" description="Disordered" evidence="9">
    <location>
        <begin position="1065"/>
        <end position="1097"/>
    </location>
</feature>
<feature type="compositionally biased region" description="Polar residues" evidence="9">
    <location>
        <begin position="138"/>
        <end position="150"/>
    </location>
</feature>
<feature type="domain" description="Protein kinase" evidence="10">
    <location>
        <begin position="893"/>
        <end position="1200"/>
    </location>
</feature>
<evidence type="ECO:0000256" key="9">
    <source>
        <dbReference type="SAM" id="MobiDB-lite"/>
    </source>
</evidence>
<dbReference type="InterPro" id="IPR058783">
    <property type="entry name" value="IREH1/IRE-like_N"/>
</dbReference>
<dbReference type="SMART" id="SM00220">
    <property type="entry name" value="S_TKc"/>
    <property type="match status" value="1"/>
</dbReference>